<dbReference type="InterPro" id="IPR036679">
    <property type="entry name" value="FlgN-like_sf"/>
</dbReference>
<dbReference type="AlphaFoldDB" id="A0A1F8HBM5"/>
<protein>
    <submittedName>
        <fullName evidence="1">Uncharacterized protein</fullName>
    </submittedName>
</protein>
<dbReference type="Gene3D" id="1.20.58.300">
    <property type="entry name" value="FlgN-like"/>
    <property type="match status" value="1"/>
</dbReference>
<dbReference type="EMBL" id="MGKY01000001">
    <property type="protein sequence ID" value="OGN34408.1"/>
    <property type="molecule type" value="Genomic_DNA"/>
</dbReference>
<sequence length="87" mass="10062">MSKLNPQSFIQESGLSGDDKKVWDEALAVIDDDESQNLLDIFNEDADQLQWFTDNLKNKKEAILSGNKEEFNKILDEEREMLNKLSQ</sequence>
<accession>A0A1F8HBM5</accession>
<dbReference type="GO" id="GO:0044780">
    <property type="term" value="P:bacterial-type flagellum assembly"/>
    <property type="evidence" value="ECO:0007669"/>
    <property type="project" value="InterPro"/>
</dbReference>
<name>A0A1F8HBM5_9BACT</name>
<gene>
    <name evidence="1" type="ORF">A3G51_03405</name>
</gene>
<proteinExistence type="predicted"/>
<dbReference type="Proteomes" id="UP000177745">
    <property type="component" value="Unassembled WGS sequence"/>
</dbReference>
<comment type="caution">
    <text evidence="1">The sequence shown here is derived from an EMBL/GenBank/DDBJ whole genome shotgun (WGS) entry which is preliminary data.</text>
</comment>
<reference evidence="1 2" key="1">
    <citation type="journal article" date="2016" name="Nat. Commun.">
        <title>Thousands of microbial genomes shed light on interconnected biogeochemical processes in an aquifer system.</title>
        <authorList>
            <person name="Anantharaman K."/>
            <person name="Brown C.T."/>
            <person name="Hug L.A."/>
            <person name="Sharon I."/>
            <person name="Castelle C.J."/>
            <person name="Probst A.J."/>
            <person name="Thomas B.C."/>
            <person name="Singh A."/>
            <person name="Wilkins M.J."/>
            <person name="Karaoz U."/>
            <person name="Brodie E.L."/>
            <person name="Williams K.H."/>
            <person name="Hubbard S.S."/>
            <person name="Banfield J.F."/>
        </authorList>
    </citation>
    <scope>NUCLEOTIDE SEQUENCE [LARGE SCALE GENOMIC DNA]</scope>
</reference>
<dbReference type="SUPFAM" id="SSF140566">
    <property type="entry name" value="FlgN-like"/>
    <property type="match status" value="1"/>
</dbReference>
<evidence type="ECO:0000313" key="1">
    <source>
        <dbReference type="EMBL" id="OGN34408.1"/>
    </source>
</evidence>
<organism evidence="1 2">
    <name type="scientific">Candidatus Yanofskybacteria bacterium RIFCSPLOWO2_12_FULL_43_11b</name>
    <dbReference type="NCBI Taxonomy" id="1802710"/>
    <lineage>
        <taxon>Bacteria</taxon>
        <taxon>Candidatus Yanofskyibacteriota</taxon>
    </lineage>
</organism>
<evidence type="ECO:0000313" key="2">
    <source>
        <dbReference type="Proteomes" id="UP000177745"/>
    </source>
</evidence>